<dbReference type="PROSITE" id="PS00063">
    <property type="entry name" value="ALDOKETO_REDUCTASE_3"/>
    <property type="match status" value="1"/>
</dbReference>
<evidence type="ECO:0000313" key="8">
    <source>
        <dbReference type="EMBL" id="RPA60441.1"/>
    </source>
</evidence>
<accession>A0A3N4GMT0</accession>
<dbReference type="InterPro" id="IPR036812">
    <property type="entry name" value="NAD(P)_OxRdtase_dom_sf"/>
</dbReference>
<organism evidence="8 9">
    <name type="scientific">Aerococcus agrisoli</name>
    <dbReference type="NCBI Taxonomy" id="2487350"/>
    <lineage>
        <taxon>Bacteria</taxon>
        <taxon>Bacillati</taxon>
        <taxon>Bacillota</taxon>
        <taxon>Bacilli</taxon>
        <taxon>Lactobacillales</taxon>
        <taxon>Aerococcaceae</taxon>
        <taxon>Aerococcus</taxon>
    </lineage>
</organism>
<dbReference type="Pfam" id="PF00248">
    <property type="entry name" value="Aldo_ket_red"/>
    <property type="match status" value="1"/>
</dbReference>
<proteinExistence type="inferred from homology"/>
<dbReference type="CDD" id="cd19133">
    <property type="entry name" value="AKR_AKR5F1"/>
    <property type="match status" value="1"/>
</dbReference>
<comment type="caution">
    <text evidence="8">The sequence shown here is derived from an EMBL/GenBank/DDBJ whole genome shotgun (WGS) entry which is preliminary data.</text>
</comment>
<keyword evidence="2" id="KW-0521">NADP</keyword>
<dbReference type="AlphaFoldDB" id="A0A3N4GMT0"/>
<evidence type="ECO:0000256" key="5">
    <source>
        <dbReference type="PIRSR" id="PIRSR000097-2"/>
    </source>
</evidence>
<dbReference type="InterPro" id="IPR023210">
    <property type="entry name" value="NADP_OxRdtase_dom"/>
</dbReference>
<dbReference type="SUPFAM" id="SSF51430">
    <property type="entry name" value="NAD(P)-linked oxidoreductase"/>
    <property type="match status" value="1"/>
</dbReference>
<evidence type="ECO:0000256" key="6">
    <source>
        <dbReference type="PIRSR" id="PIRSR000097-3"/>
    </source>
</evidence>
<dbReference type="FunFam" id="3.20.20.100:FF:000015">
    <property type="entry name" value="Oxidoreductase, aldo/keto reductase family"/>
    <property type="match status" value="1"/>
</dbReference>
<dbReference type="EMBL" id="RKMG01000016">
    <property type="protein sequence ID" value="RPA60441.1"/>
    <property type="molecule type" value="Genomic_DNA"/>
</dbReference>
<dbReference type="PROSITE" id="PS00798">
    <property type="entry name" value="ALDOKETO_REDUCTASE_1"/>
    <property type="match status" value="1"/>
</dbReference>
<sequence length="285" mass="32702">MEYIRLNNGITMPKLGFGVFQINDFDECERSVLDALEVGYRSIDTAQYYQNEEAVGSALDKSDVPRGEVFLTTKIWPTNFGEEKTADAVYGSLKRLDTDYLDLVLLHQPFGDYYGAWRALEKLHRQGIIRAIGVSNFYPGRYLDFVNFVDTVPAVNQVESHVFHQQDELADTMSGYGTAFEAWGPLAQGKHDFFTHPVLAEIGAKYGKSNSQVGLRFLLQLDRIVIPKTTHRDRMIENFDVFDFTLSDEDMATLKTLETGQPNTWPHWDRRRVNQILQMKNADWK</sequence>
<dbReference type="InterPro" id="IPR018170">
    <property type="entry name" value="Aldo/ket_reductase_CS"/>
</dbReference>
<dbReference type="Gene3D" id="3.20.20.100">
    <property type="entry name" value="NADP-dependent oxidoreductase domain"/>
    <property type="match status" value="1"/>
</dbReference>
<feature type="active site" description="Proton donor" evidence="4">
    <location>
        <position position="49"/>
    </location>
</feature>
<reference evidence="8 9" key="1">
    <citation type="submission" date="2018-11" db="EMBL/GenBank/DDBJ databases">
        <title>Aerococcus sp. SJQ22, whole genome shotgun sequence.</title>
        <authorList>
            <person name="Sun L."/>
            <person name="Gao X."/>
            <person name="Chen W."/>
            <person name="Huang K."/>
        </authorList>
    </citation>
    <scope>NUCLEOTIDE SEQUENCE [LARGE SCALE GENOMIC DNA]</scope>
    <source>
        <strain evidence="8 9">SJQ22</strain>
    </source>
</reference>
<evidence type="ECO:0000313" key="9">
    <source>
        <dbReference type="Proteomes" id="UP000273977"/>
    </source>
</evidence>
<dbReference type="PANTHER" id="PTHR43827:SF3">
    <property type="entry name" value="NADP-DEPENDENT OXIDOREDUCTASE DOMAIN-CONTAINING PROTEIN"/>
    <property type="match status" value="1"/>
</dbReference>
<name>A0A3N4GMT0_9LACT</name>
<keyword evidence="9" id="KW-1185">Reference proteome</keyword>
<evidence type="ECO:0000256" key="1">
    <source>
        <dbReference type="ARBA" id="ARBA00007905"/>
    </source>
</evidence>
<feature type="site" description="Lowers pKa of active site Tyr" evidence="6">
    <location>
        <position position="74"/>
    </location>
</feature>
<dbReference type="PROSITE" id="PS00062">
    <property type="entry name" value="ALDOKETO_REDUCTASE_2"/>
    <property type="match status" value="1"/>
</dbReference>
<dbReference type="InterPro" id="IPR020471">
    <property type="entry name" value="AKR"/>
</dbReference>
<feature type="domain" description="NADP-dependent oxidoreductase" evidence="7">
    <location>
        <begin position="14"/>
        <end position="257"/>
    </location>
</feature>
<dbReference type="OrthoDB" id="9804790at2"/>
<keyword evidence="3" id="KW-0560">Oxidoreductase</keyword>
<protein>
    <submittedName>
        <fullName evidence="8">Aldo/keto reductase</fullName>
    </submittedName>
</protein>
<evidence type="ECO:0000256" key="2">
    <source>
        <dbReference type="ARBA" id="ARBA00022857"/>
    </source>
</evidence>
<evidence type="ECO:0000256" key="4">
    <source>
        <dbReference type="PIRSR" id="PIRSR000097-1"/>
    </source>
</evidence>
<evidence type="ECO:0000259" key="7">
    <source>
        <dbReference type="Pfam" id="PF00248"/>
    </source>
</evidence>
<dbReference type="PIRSF" id="PIRSF000097">
    <property type="entry name" value="AKR"/>
    <property type="match status" value="1"/>
</dbReference>
<dbReference type="PANTHER" id="PTHR43827">
    <property type="entry name" value="2,5-DIKETO-D-GLUCONIC ACID REDUCTASE"/>
    <property type="match status" value="1"/>
</dbReference>
<gene>
    <name evidence="8" type="ORF">EF384_05945</name>
</gene>
<dbReference type="GO" id="GO:0016616">
    <property type="term" value="F:oxidoreductase activity, acting on the CH-OH group of donors, NAD or NADP as acceptor"/>
    <property type="evidence" value="ECO:0007669"/>
    <property type="project" value="UniProtKB-ARBA"/>
</dbReference>
<evidence type="ECO:0000256" key="3">
    <source>
        <dbReference type="ARBA" id="ARBA00023002"/>
    </source>
</evidence>
<feature type="binding site" evidence="5">
    <location>
        <position position="107"/>
    </location>
    <ligand>
        <name>substrate</name>
    </ligand>
</feature>
<comment type="similarity">
    <text evidence="1">Belongs to the aldo/keto reductase family.</text>
</comment>
<dbReference type="RefSeq" id="WP_123780219.1">
    <property type="nucleotide sequence ID" value="NZ_RKMG01000016.1"/>
</dbReference>
<dbReference type="PRINTS" id="PR00069">
    <property type="entry name" value="ALDKETRDTASE"/>
</dbReference>
<dbReference type="Proteomes" id="UP000273977">
    <property type="component" value="Unassembled WGS sequence"/>
</dbReference>